<evidence type="ECO:0000313" key="1">
    <source>
        <dbReference type="EMBL" id="GME91077.1"/>
    </source>
</evidence>
<name>A0ACB5TMP7_CANBO</name>
<gene>
    <name evidence="1" type="ORF">Cboi01_000214300</name>
</gene>
<dbReference type="EMBL" id="BSXV01000907">
    <property type="protein sequence ID" value="GME91077.1"/>
    <property type="molecule type" value="Genomic_DNA"/>
</dbReference>
<organism evidence="1 2">
    <name type="scientific">Candida boidinii</name>
    <name type="common">Yeast</name>
    <dbReference type="NCBI Taxonomy" id="5477"/>
    <lineage>
        <taxon>Eukaryota</taxon>
        <taxon>Fungi</taxon>
        <taxon>Dikarya</taxon>
        <taxon>Ascomycota</taxon>
        <taxon>Saccharomycotina</taxon>
        <taxon>Pichiomycetes</taxon>
        <taxon>Pichiales</taxon>
        <taxon>Pichiaceae</taxon>
        <taxon>Ogataea</taxon>
        <taxon>Ogataea/Candida clade</taxon>
    </lineage>
</organism>
<evidence type="ECO:0000313" key="2">
    <source>
        <dbReference type="Proteomes" id="UP001165101"/>
    </source>
</evidence>
<accession>A0ACB5TMP7</accession>
<proteinExistence type="predicted"/>
<dbReference type="Proteomes" id="UP001165101">
    <property type="component" value="Unassembled WGS sequence"/>
</dbReference>
<keyword evidence="2" id="KW-1185">Reference proteome</keyword>
<sequence>MLPISDIRSYYVYLKHKRPRLPFESDITGGVQYSGDDKQSTTDKISNSSTSMRHKSDPTIRYSSSASSDSKTLKNIETHSNPSSGSSTRSSSRSKSCSSGSSSGNKKKNSCKNSKNNKISSVYRKRSNSNPQQQFSKNEKKLSFKLDRSSSNSTYNSNSTNNNTDSISSANLHRSKSSPASARSYTNDSSSSRTLADSNSYTQTTSLPTSFTTRTSTTSILKNVTGVKTLNLVLSKVKNSSASFLTCPHQQCQNLGICTHTHSLIKSSSQSQIESSSSTTTTSSSIQDINSNNSNTATSSSYPSSSYPINGVYAHSPLSSNPSSFNTKKNYISTSDSVSHKSPEYHNINYSSNLNDLDFNVLSLEDYQDNESIRSTSDPMNLLSNKDYQINHKNQNKIQNKNRNQNNKNHLRNSSYFELDNSSDNSLVNDAFKFRIVNDKYLIPGFSPNSNN</sequence>
<protein>
    <submittedName>
        <fullName evidence="1">Unnamed protein product</fullName>
    </submittedName>
</protein>
<comment type="caution">
    <text evidence="1">The sequence shown here is derived from an EMBL/GenBank/DDBJ whole genome shotgun (WGS) entry which is preliminary data.</text>
</comment>
<reference evidence="1" key="1">
    <citation type="submission" date="2023-04" db="EMBL/GenBank/DDBJ databases">
        <title>Candida boidinii NBRC 1967.</title>
        <authorList>
            <person name="Ichikawa N."/>
            <person name="Sato H."/>
            <person name="Tonouchi N."/>
        </authorList>
    </citation>
    <scope>NUCLEOTIDE SEQUENCE</scope>
    <source>
        <strain evidence="1">NBRC 1967</strain>
    </source>
</reference>